<dbReference type="EMBL" id="OU895878">
    <property type="protein sequence ID" value="CAG9802057.1"/>
    <property type="molecule type" value="Genomic_DNA"/>
</dbReference>
<feature type="domain" description="G-protein coupled receptors family 1 profile" evidence="17">
    <location>
        <begin position="423"/>
        <end position="689"/>
    </location>
</feature>
<dbReference type="PROSITE" id="PS50262">
    <property type="entry name" value="G_PROTEIN_RECEP_F1_2"/>
    <property type="match status" value="1"/>
</dbReference>
<keyword evidence="10 14" id="KW-1015">Disulfide bond</keyword>
<dbReference type="InterPro" id="IPR001611">
    <property type="entry name" value="Leu-rich_rpt"/>
</dbReference>
<keyword evidence="19" id="KW-1185">Reference proteome</keyword>
<dbReference type="PROSITE" id="PS51450">
    <property type="entry name" value="LRR"/>
    <property type="match status" value="2"/>
</dbReference>
<keyword evidence="13 15" id="KW-0807">Transducer</keyword>
<evidence type="ECO:0000256" key="5">
    <source>
        <dbReference type="ARBA" id="ARBA00022692"/>
    </source>
</evidence>
<proteinExistence type="inferred from homology"/>
<feature type="transmembrane region" description="Helical" evidence="16">
    <location>
        <begin position="638"/>
        <end position="663"/>
    </location>
</feature>
<keyword evidence="4" id="KW-0433">Leucine-rich repeat</keyword>
<dbReference type="CDD" id="cd00112">
    <property type="entry name" value="LDLa"/>
    <property type="match status" value="1"/>
</dbReference>
<evidence type="ECO:0000256" key="9">
    <source>
        <dbReference type="ARBA" id="ARBA00023136"/>
    </source>
</evidence>
<dbReference type="GO" id="GO:0005886">
    <property type="term" value="C:plasma membrane"/>
    <property type="evidence" value="ECO:0007669"/>
    <property type="project" value="UniProtKB-SubCell"/>
</dbReference>
<dbReference type="InterPro" id="IPR017452">
    <property type="entry name" value="GPCR_Rhodpsn_7TM"/>
</dbReference>
<keyword evidence="7 16" id="KW-1133">Transmembrane helix</keyword>
<dbReference type="SMART" id="SM00369">
    <property type="entry name" value="LRR_TYP"/>
    <property type="match status" value="5"/>
</dbReference>
<evidence type="ECO:0000259" key="17">
    <source>
        <dbReference type="PROSITE" id="PS50262"/>
    </source>
</evidence>
<dbReference type="Pfam" id="PF00001">
    <property type="entry name" value="7tm_1"/>
    <property type="match status" value="1"/>
</dbReference>
<dbReference type="Pfam" id="PF00560">
    <property type="entry name" value="LRR_1"/>
    <property type="match status" value="1"/>
</dbReference>
<dbReference type="Gene3D" id="3.80.10.10">
    <property type="entry name" value="Ribonuclease Inhibitor"/>
    <property type="match status" value="2"/>
</dbReference>
<reference evidence="18" key="2">
    <citation type="submission" date="2022-10" db="EMBL/GenBank/DDBJ databases">
        <authorList>
            <consortium name="ENA_rothamsted_submissions"/>
            <consortium name="culmorum"/>
            <person name="King R."/>
        </authorList>
    </citation>
    <scope>NUCLEOTIDE SEQUENCE</scope>
</reference>
<dbReference type="InterPro" id="IPR032675">
    <property type="entry name" value="LRR_dom_sf"/>
</dbReference>
<dbReference type="InterPro" id="IPR008112">
    <property type="entry name" value="Relaxin_rcpt"/>
</dbReference>
<dbReference type="InterPro" id="IPR003591">
    <property type="entry name" value="Leu-rich_rpt_typical-subtyp"/>
</dbReference>
<evidence type="ECO:0000256" key="12">
    <source>
        <dbReference type="ARBA" id="ARBA00023180"/>
    </source>
</evidence>
<keyword evidence="9 16" id="KW-0472">Membrane</keyword>
<keyword evidence="11 15" id="KW-0675">Receptor</keyword>
<feature type="transmembrane region" description="Helical" evidence="16">
    <location>
        <begin position="453"/>
        <end position="475"/>
    </location>
</feature>
<dbReference type="GO" id="GO:0007189">
    <property type="term" value="P:adenylate cyclase-activating G protein-coupled receptor signaling pathway"/>
    <property type="evidence" value="ECO:0007669"/>
    <property type="project" value="TreeGrafter"/>
</dbReference>
<feature type="transmembrane region" description="Helical" evidence="16">
    <location>
        <begin position="539"/>
        <end position="561"/>
    </location>
</feature>
<evidence type="ECO:0000313" key="18">
    <source>
        <dbReference type="EMBL" id="CAG9802057.1"/>
    </source>
</evidence>
<evidence type="ECO:0000256" key="11">
    <source>
        <dbReference type="ARBA" id="ARBA00023170"/>
    </source>
</evidence>
<accession>A0A9N9WQM9</accession>
<dbReference type="GO" id="GO:0009755">
    <property type="term" value="P:hormone-mediated signaling pathway"/>
    <property type="evidence" value="ECO:0007669"/>
    <property type="project" value="TreeGrafter"/>
</dbReference>
<feature type="transmembrane region" description="Helical" evidence="16">
    <location>
        <begin position="423"/>
        <end position="441"/>
    </location>
</feature>
<dbReference type="Pfam" id="PF13855">
    <property type="entry name" value="LRR_8"/>
    <property type="match status" value="2"/>
</dbReference>
<dbReference type="Proteomes" id="UP001153620">
    <property type="component" value="Chromosome 2"/>
</dbReference>
<keyword evidence="12" id="KW-0325">Glycoprotein</keyword>
<dbReference type="InterPro" id="IPR002172">
    <property type="entry name" value="LDrepeatLR_classA_rpt"/>
</dbReference>
<gene>
    <name evidence="18" type="ORF">CHIRRI_LOCUS4973</name>
</gene>
<dbReference type="OrthoDB" id="6022531at2759"/>
<dbReference type="Gene3D" id="1.20.1070.10">
    <property type="entry name" value="Rhodopsin 7-helix transmembrane proteins"/>
    <property type="match status" value="1"/>
</dbReference>
<feature type="transmembrane region" description="Helical" evidence="16">
    <location>
        <begin position="497"/>
        <end position="519"/>
    </location>
</feature>
<dbReference type="SMART" id="SM00192">
    <property type="entry name" value="LDLa"/>
    <property type="match status" value="1"/>
</dbReference>
<dbReference type="PANTHER" id="PTHR24372">
    <property type="entry name" value="GLYCOPROTEIN HORMONE RECEPTOR"/>
    <property type="match status" value="1"/>
</dbReference>
<feature type="transmembrane region" description="Helical" evidence="16">
    <location>
        <begin position="669"/>
        <end position="689"/>
    </location>
</feature>
<dbReference type="PROSITE" id="PS50068">
    <property type="entry name" value="LDLRA_2"/>
    <property type="match status" value="1"/>
</dbReference>
<dbReference type="InterPro" id="IPR000276">
    <property type="entry name" value="GPCR_Rhodpsn"/>
</dbReference>
<evidence type="ECO:0000256" key="15">
    <source>
        <dbReference type="RuleBase" id="RU000688"/>
    </source>
</evidence>
<dbReference type="InterPro" id="IPR036055">
    <property type="entry name" value="LDL_receptor-like_sf"/>
</dbReference>
<sequence length="747" mass="85793">MTYKKTLIIGFAFSGLILLIALATYYISLGECTSGYLACDNGKCIPQKLICNFNRDCLDGQDENPTMCGNFYGSNIVETTNKRLGRKLLLERFMLYNLTTIKEYDNKCVLEQDEIPQGCECVAIFQINCKDGNRTSIPQTFPTNVVRILLNNNRINLDSNDTFGAYGNLTYLDLSNNTITHIPSRIIHNNMELRKLYLRNNRIEKLPDDLFKSSTLLRWLLLDYNKIQDFDLKILSNLKNLHLLRLDYNNLKLRKMIFPELPALNELFLDGNYIMDITKDHIVNLYNLTLISLRYNLIQSIDASTFTHLSELLDLRLSGNPITNLDSGAFVNLKKLNALYLDDIFADIDYDILSTLNVSLLSLRGIPYDRINFNAIEKIQKLEHIVYKKFVYCSNTAFVKKCYPKTDGISSTSDLLEKRSLRYSVWIMAILTCVGNASVLWGRLHDENRSVSLVIRNLAISDMIMGIYLIIIGYMDSRYRNVYHENSGNWVKSWECALSGMLAMTSCEVSILILTFMSIERFLLISDPFGHHKLDTKNVIFCLYLIWLVGISIAILPVILFHSSTKFYGVYNSGTCFPFFIEEVYSTGWIYSACIFLGINFILLVLIAVLYTSLLFSIFRTRRATSLNFFDCEFAIRFFFIVLTDVSCWAPIIVLKLLALYNVEISGDVYSWLVVFVLPLNSTINPLLFTYTTPKYRDQIFSAFMKPKDLKKQESSSNQITADESQTKVSLLYNSNGSISKWKFFTK</sequence>
<comment type="subcellular location">
    <subcellularLocation>
        <location evidence="1">Cell membrane</location>
        <topology evidence="1">Multi-pass membrane protein</topology>
    </subcellularLocation>
</comment>
<evidence type="ECO:0000256" key="1">
    <source>
        <dbReference type="ARBA" id="ARBA00004651"/>
    </source>
</evidence>
<dbReference type="PRINTS" id="PR01739">
    <property type="entry name" value="RELAXINR"/>
</dbReference>
<feature type="transmembrane region" description="Helical" evidence="16">
    <location>
        <begin position="589"/>
        <end position="617"/>
    </location>
</feature>
<dbReference type="GO" id="GO:0008528">
    <property type="term" value="F:G protein-coupled peptide receptor activity"/>
    <property type="evidence" value="ECO:0007669"/>
    <property type="project" value="TreeGrafter"/>
</dbReference>
<feature type="disulfide bond" evidence="14">
    <location>
        <begin position="32"/>
        <end position="44"/>
    </location>
</feature>
<keyword evidence="6" id="KW-0677">Repeat</keyword>
<evidence type="ECO:0000256" key="10">
    <source>
        <dbReference type="ARBA" id="ARBA00023157"/>
    </source>
</evidence>
<comment type="caution">
    <text evidence="14">Lacks conserved residue(s) required for the propagation of feature annotation.</text>
</comment>
<keyword evidence="5 15" id="KW-0812">Transmembrane</keyword>
<evidence type="ECO:0000256" key="14">
    <source>
        <dbReference type="PROSITE-ProRule" id="PRU00124"/>
    </source>
</evidence>
<dbReference type="AlphaFoldDB" id="A0A9N9WQM9"/>
<feature type="disulfide bond" evidence="14">
    <location>
        <begin position="39"/>
        <end position="57"/>
    </location>
</feature>
<evidence type="ECO:0000313" key="19">
    <source>
        <dbReference type="Proteomes" id="UP001153620"/>
    </source>
</evidence>
<keyword evidence="8 15" id="KW-0297">G-protein coupled receptor</keyword>
<feature type="transmembrane region" description="Helical" evidence="16">
    <location>
        <begin position="7"/>
        <end position="27"/>
    </location>
</feature>
<dbReference type="Pfam" id="PF00057">
    <property type="entry name" value="Ldl_recept_a"/>
    <property type="match status" value="1"/>
</dbReference>
<dbReference type="SUPFAM" id="SSF57424">
    <property type="entry name" value="LDL receptor-like module"/>
    <property type="match status" value="1"/>
</dbReference>
<protein>
    <recommendedName>
        <fullName evidence="17">G-protein coupled receptors family 1 profile domain-containing protein</fullName>
    </recommendedName>
</protein>
<dbReference type="PRINTS" id="PR00237">
    <property type="entry name" value="GPCRRHODOPSN"/>
</dbReference>
<dbReference type="PROSITE" id="PS00237">
    <property type="entry name" value="G_PROTEIN_RECEP_F1_1"/>
    <property type="match status" value="1"/>
</dbReference>
<evidence type="ECO:0000256" key="6">
    <source>
        <dbReference type="ARBA" id="ARBA00022737"/>
    </source>
</evidence>
<evidence type="ECO:0000256" key="2">
    <source>
        <dbReference type="ARBA" id="ARBA00010663"/>
    </source>
</evidence>
<dbReference type="SUPFAM" id="SSF81321">
    <property type="entry name" value="Family A G protein-coupled receptor-like"/>
    <property type="match status" value="1"/>
</dbReference>
<dbReference type="Gene3D" id="4.10.400.10">
    <property type="entry name" value="Low-density Lipoprotein Receptor"/>
    <property type="match status" value="1"/>
</dbReference>
<evidence type="ECO:0000256" key="16">
    <source>
        <dbReference type="SAM" id="Phobius"/>
    </source>
</evidence>
<evidence type="ECO:0000256" key="7">
    <source>
        <dbReference type="ARBA" id="ARBA00022989"/>
    </source>
</evidence>
<reference evidence="18" key="1">
    <citation type="submission" date="2022-01" db="EMBL/GenBank/DDBJ databases">
        <authorList>
            <person name="King R."/>
        </authorList>
    </citation>
    <scope>NUCLEOTIDE SEQUENCE</scope>
</reference>
<dbReference type="PANTHER" id="PTHR24372:SF80">
    <property type="entry name" value="FI21465P1-RELATED"/>
    <property type="match status" value="1"/>
</dbReference>
<evidence type="ECO:0000256" key="8">
    <source>
        <dbReference type="ARBA" id="ARBA00023040"/>
    </source>
</evidence>
<evidence type="ECO:0000256" key="13">
    <source>
        <dbReference type="ARBA" id="ARBA00023224"/>
    </source>
</evidence>
<keyword evidence="3" id="KW-1003">Cell membrane</keyword>
<name>A0A9N9WQM9_9DIPT</name>
<evidence type="ECO:0000256" key="3">
    <source>
        <dbReference type="ARBA" id="ARBA00022475"/>
    </source>
</evidence>
<evidence type="ECO:0000256" key="4">
    <source>
        <dbReference type="ARBA" id="ARBA00022614"/>
    </source>
</evidence>
<comment type="similarity">
    <text evidence="2 15">Belongs to the G-protein coupled receptor 1 family.</text>
</comment>
<organism evidence="18 19">
    <name type="scientific">Chironomus riparius</name>
    <dbReference type="NCBI Taxonomy" id="315576"/>
    <lineage>
        <taxon>Eukaryota</taxon>
        <taxon>Metazoa</taxon>
        <taxon>Ecdysozoa</taxon>
        <taxon>Arthropoda</taxon>
        <taxon>Hexapoda</taxon>
        <taxon>Insecta</taxon>
        <taxon>Pterygota</taxon>
        <taxon>Neoptera</taxon>
        <taxon>Endopterygota</taxon>
        <taxon>Diptera</taxon>
        <taxon>Nematocera</taxon>
        <taxon>Chironomoidea</taxon>
        <taxon>Chironomidae</taxon>
        <taxon>Chironominae</taxon>
        <taxon>Chironomus</taxon>
    </lineage>
</organism>
<dbReference type="SUPFAM" id="SSF52058">
    <property type="entry name" value="L domain-like"/>
    <property type="match status" value="1"/>
</dbReference>